<dbReference type="Gene3D" id="3.40.630.10">
    <property type="entry name" value="Zn peptidases"/>
    <property type="match status" value="1"/>
</dbReference>
<keyword evidence="6" id="KW-0862">Zinc</keyword>
<evidence type="ECO:0000259" key="7">
    <source>
        <dbReference type="Pfam" id="PF04389"/>
    </source>
</evidence>
<feature type="domain" description="Peptidase M28" evidence="7">
    <location>
        <begin position="53"/>
        <end position="129"/>
    </location>
</feature>
<evidence type="ECO:0000256" key="5">
    <source>
        <dbReference type="ARBA" id="ARBA00022801"/>
    </source>
</evidence>
<keyword evidence="4" id="KW-0732">Signal</keyword>
<keyword evidence="5" id="KW-0378">Hydrolase</keyword>
<protein>
    <recommendedName>
        <fullName evidence="7">Peptidase M28 domain-containing protein</fullName>
    </recommendedName>
</protein>
<dbReference type="Pfam" id="PF04389">
    <property type="entry name" value="Peptidase_M28"/>
    <property type="match status" value="1"/>
</dbReference>
<proteinExistence type="predicted"/>
<evidence type="ECO:0000313" key="9">
    <source>
        <dbReference type="Proteomes" id="UP000245999"/>
    </source>
</evidence>
<keyword evidence="3" id="KW-0479">Metal-binding</keyword>
<dbReference type="EMBL" id="CP029145">
    <property type="protein sequence ID" value="AWM32475.1"/>
    <property type="molecule type" value="Genomic_DNA"/>
</dbReference>
<evidence type="ECO:0000313" key="8">
    <source>
        <dbReference type="EMBL" id="AWM32475.1"/>
    </source>
</evidence>
<dbReference type="PANTHER" id="PTHR12147:SF56">
    <property type="entry name" value="AMINOPEPTIDASE YDR415C-RELATED"/>
    <property type="match status" value="1"/>
</dbReference>
<keyword evidence="2" id="KW-0645">Protease</keyword>
<organism evidence="8 9">
    <name type="scientific">Hymenobacter nivis</name>
    <dbReference type="NCBI Taxonomy" id="1850093"/>
    <lineage>
        <taxon>Bacteria</taxon>
        <taxon>Pseudomonadati</taxon>
        <taxon>Bacteroidota</taxon>
        <taxon>Cytophagia</taxon>
        <taxon>Cytophagales</taxon>
        <taxon>Hymenobacteraceae</taxon>
        <taxon>Hymenobacter</taxon>
    </lineage>
</organism>
<keyword evidence="1" id="KW-0031">Aminopeptidase</keyword>
<dbReference type="GO" id="GO:0008235">
    <property type="term" value="F:metalloexopeptidase activity"/>
    <property type="evidence" value="ECO:0007669"/>
    <property type="project" value="InterPro"/>
</dbReference>
<name>A0A2Z3GND5_9BACT</name>
<dbReference type="Proteomes" id="UP000245999">
    <property type="component" value="Chromosome"/>
</dbReference>
<sequence length="129" mass="13557">MTPDAAKRLFAAAGQNYDAAYAAANKPGFRAQPLGLTFSTSVRNRIVHKASQNVVAVLPGTTRPQEYILYSAHWDHLGIGPAINGDSIYNGAVDNALGCAALLAAATAFRQATPPPGRSIVFLAFTAEE</sequence>
<accession>A0A2Z3GND5</accession>
<evidence type="ECO:0000256" key="1">
    <source>
        <dbReference type="ARBA" id="ARBA00022438"/>
    </source>
</evidence>
<evidence type="ECO:0000256" key="6">
    <source>
        <dbReference type="ARBA" id="ARBA00022833"/>
    </source>
</evidence>
<reference evidence="9" key="1">
    <citation type="submission" date="2018-04" db="EMBL/GenBank/DDBJ databases">
        <title>Complete genome of Antarctic heterotrophic bacterium Hymenobacter nivis.</title>
        <authorList>
            <person name="Terashima M."/>
        </authorList>
    </citation>
    <scope>NUCLEOTIDE SEQUENCE [LARGE SCALE GENOMIC DNA]</scope>
    <source>
        <strain evidence="9">NBRC 111535</strain>
    </source>
</reference>
<evidence type="ECO:0000256" key="3">
    <source>
        <dbReference type="ARBA" id="ARBA00022723"/>
    </source>
</evidence>
<evidence type="ECO:0000256" key="2">
    <source>
        <dbReference type="ARBA" id="ARBA00022670"/>
    </source>
</evidence>
<dbReference type="KEGG" id="hnv:DDQ68_06530"/>
<dbReference type="SUPFAM" id="SSF53187">
    <property type="entry name" value="Zn-dependent exopeptidases"/>
    <property type="match status" value="1"/>
</dbReference>
<dbReference type="InterPro" id="IPR045175">
    <property type="entry name" value="M28_fam"/>
</dbReference>
<dbReference type="GO" id="GO:0046872">
    <property type="term" value="F:metal ion binding"/>
    <property type="evidence" value="ECO:0007669"/>
    <property type="project" value="UniProtKB-KW"/>
</dbReference>
<keyword evidence="9" id="KW-1185">Reference proteome</keyword>
<dbReference type="AlphaFoldDB" id="A0A2Z3GND5"/>
<gene>
    <name evidence="8" type="ORF">DDQ68_06530</name>
</gene>
<evidence type="ECO:0000256" key="4">
    <source>
        <dbReference type="ARBA" id="ARBA00022729"/>
    </source>
</evidence>
<dbReference type="GO" id="GO:0004177">
    <property type="term" value="F:aminopeptidase activity"/>
    <property type="evidence" value="ECO:0007669"/>
    <property type="project" value="UniProtKB-KW"/>
</dbReference>
<dbReference type="PANTHER" id="PTHR12147">
    <property type="entry name" value="METALLOPEPTIDASE M28 FAMILY MEMBER"/>
    <property type="match status" value="1"/>
</dbReference>
<dbReference type="OrthoDB" id="844214at2"/>
<dbReference type="GO" id="GO:0006508">
    <property type="term" value="P:proteolysis"/>
    <property type="evidence" value="ECO:0007669"/>
    <property type="project" value="UniProtKB-KW"/>
</dbReference>
<dbReference type="InterPro" id="IPR007484">
    <property type="entry name" value="Peptidase_M28"/>
</dbReference>